<evidence type="ECO:0000256" key="2">
    <source>
        <dbReference type="SAM" id="MobiDB-lite"/>
    </source>
</evidence>
<dbReference type="EMBL" id="CP120682">
    <property type="protein sequence ID" value="WKN36212.1"/>
    <property type="molecule type" value="Genomic_DNA"/>
</dbReference>
<dbReference type="Pfam" id="PF02746">
    <property type="entry name" value="MR_MLE_N"/>
    <property type="match status" value="1"/>
</dbReference>
<reference evidence="4" key="2">
    <citation type="journal article" date="2024" name="Antonie Van Leeuwenhoek">
        <title>Roseihalotalea indica gen. nov., sp. nov., a halophilic Bacteroidetes from mesopelagic Southwest Indian Ocean with higher carbohydrate metabolic potential.</title>
        <authorList>
            <person name="Chen B."/>
            <person name="Zhang M."/>
            <person name="Lin D."/>
            <person name="Ye J."/>
            <person name="Tang K."/>
        </authorList>
    </citation>
    <scope>NUCLEOTIDE SEQUENCE</scope>
    <source>
        <strain evidence="4">TK19036</strain>
    </source>
</reference>
<feature type="domain" description="Mandelate racemase/muconate lactonizing enzyme C-terminal" evidence="3">
    <location>
        <begin position="194"/>
        <end position="335"/>
    </location>
</feature>
<evidence type="ECO:0000259" key="3">
    <source>
        <dbReference type="SMART" id="SM00922"/>
    </source>
</evidence>
<dbReference type="SUPFAM" id="SSF54826">
    <property type="entry name" value="Enolase N-terminal domain-like"/>
    <property type="match status" value="1"/>
</dbReference>
<dbReference type="Pfam" id="PF13378">
    <property type="entry name" value="MR_MLE_C"/>
    <property type="match status" value="1"/>
</dbReference>
<feature type="region of interest" description="Disordered" evidence="2">
    <location>
        <begin position="1"/>
        <end position="34"/>
    </location>
</feature>
<dbReference type="GO" id="GO:0016829">
    <property type="term" value="F:lyase activity"/>
    <property type="evidence" value="ECO:0007669"/>
    <property type="project" value="UniProtKB-KW"/>
</dbReference>
<dbReference type="InterPro" id="IPR029017">
    <property type="entry name" value="Enolase-like_N"/>
</dbReference>
<evidence type="ECO:0000313" key="4">
    <source>
        <dbReference type="EMBL" id="WKN36212.1"/>
    </source>
</evidence>
<dbReference type="InterPro" id="IPR034593">
    <property type="entry name" value="DgoD-like"/>
</dbReference>
<organism evidence="4">
    <name type="scientific">Roseihalotalea indica</name>
    <dbReference type="NCBI Taxonomy" id="2867963"/>
    <lineage>
        <taxon>Bacteria</taxon>
        <taxon>Pseudomonadati</taxon>
        <taxon>Bacteroidota</taxon>
        <taxon>Cytophagia</taxon>
        <taxon>Cytophagales</taxon>
        <taxon>Catalimonadaceae</taxon>
        <taxon>Roseihalotalea</taxon>
    </lineage>
</organism>
<sequence length="486" mass="54636">MKQALKKLLQQPTAKTTNSNPNIIPESSGQTGNNRRDFLQKAALGGLSLGAFANRPIDETIRYSTQNVNRYSAPTDLKITDMRIAQVGNVPLLRIDTNQGIYGLGDVRDGADKRYALFLKSRLLGENPCSVEMLFKKVKQFGHHGRQGGGVSGVEMALWDLAGKAYNVPVYQLFGGKYRDKVRIYVDTPTVRDPDQFAQRMKDRVDKGFTILKMDVGIGLIKDIPGALTNTEPWGEMRGWSDREVTSYTQTMHPFTRVQVTEKGIELLVEYVAKTRALIGYDYPLGIDHFGHMDVNSMIRLGEALEPYNLSWLEDMIPWEYTDQWKTITDRLDTPTMTGEDIYLEKNFRDLCMNRAVDIVHPDPGSAGGLLETKKVGDMAEEYGVAMAVHHAASPISFLGTVHAVAATQNFIALEHHSVDNEWWESLVTGIDKPIVQNGYVQVPEKPGIGVELNEEAVKEHLAEGEKYFAPTEEWNELRSWDRIWS</sequence>
<dbReference type="AlphaFoldDB" id="A0AA49GKY7"/>
<protein>
    <submittedName>
        <fullName evidence="4">Mandelate racemase/muconate lactonizing enzyme family protein</fullName>
    </submittedName>
</protein>
<dbReference type="SFLD" id="SFLDG00179">
    <property type="entry name" value="mandelate_racemase"/>
    <property type="match status" value="1"/>
</dbReference>
<keyword evidence="1" id="KW-0456">Lyase</keyword>
<dbReference type="Gene3D" id="3.20.20.120">
    <property type="entry name" value="Enolase-like C-terminal domain"/>
    <property type="match status" value="1"/>
</dbReference>
<dbReference type="SMART" id="SM00922">
    <property type="entry name" value="MR_MLE"/>
    <property type="match status" value="1"/>
</dbReference>
<dbReference type="GO" id="GO:0016854">
    <property type="term" value="F:racemase and epimerase activity"/>
    <property type="evidence" value="ECO:0007669"/>
    <property type="project" value="UniProtKB-ARBA"/>
</dbReference>
<gene>
    <name evidence="4" type="ORF">K4G66_28000</name>
</gene>
<accession>A0AA49GKY7</accession>
<reference evidence="4" key="1">
    <citation type="journal article" date="2023" name="Comput. Struct. Biotechnol. J.">
        <title>Discovery of a novel marine Bacteroidetes with a rich repertoire of carbohydrate-active enzymes.</title>
        <authorList>
            <person name="Chen B."/>
            <person name="Liu G."/>
            <person name="Chen Q."/>
            <person name="Wang H."/>
            <person name="Liu L."/>
            <person name="Tang K."/>
        </authorList>
    </citation>
    <scope>NUCLEOTIDE SEQUENCE</scope>
    <source>
        <strain evidence="4">TK19036</strain>
    </source>
</reference>
<dbReference type="Gene3D" id="3.30.390.10">
    <property type="entry name" value="Enolase-like, N-terminal domain"/>
    <property type="match status" value="1"/>
</dbReference>
<dbReference type="InterPro" id="IPR013342">
    <property type="entry name" value="Mandelate_racemase_C"/>
</dbReference>
<dbReference type="InterPro" id="IPR013341">
    <property type="entry name" value="Mandelate_racemase_N_dom"/>
</dbReference>
<dbReference type="InterPro" id="IPR019546">
    <property type="entry name" value="TAT_signal_bac_arc"/>
</dbReference>
<proteinExistence type="predicted"/>
<name>A0AA49GKY7_9BACT</name>
<dbReference type="NCBIfam" id="TIGR01409">
    <property type="entry name" value="TAT_signal_seq"/>
    <property type="match status" value="1"/>
</dbReference>
<feature type="compositionally biased region" description="Polar residues" evidence="2">
    <location>
        <begin position="10"/>
        <end position="33"/>
    </location>
</feature>
<dbReference type="InterPro" id="IPR036849">
    <property type="entry name" value="Enolase-like_C_sf"/>
</dbReference>
<dbReference type="SUPFAM" id="SSF51604">
    <property type="entry name" value="Enolase C-terminal domain-like"/>
    <property type="match status" value="1"/>
</dbReference>
<evidence type="ECO:0000256" key="1">
    <source>
        <dbReference type="ARBA" id="ARBA00023239"/>
    </source>
</evidence>
<dbReference type="PANTHER" id="PTHR48080:SF2">
    <property type="entry name" value="D-GALACTONATE DEHYDRATASE"/>
    <property type="match status" value="1"/>
</dbReference>
<dbReference type="CDD" id="cd03316">
    <property type="entry name" value="MR_like"/>
    <property type="match status" value="1"/>
</dbReference>
<dbReference type="InterPro" id="IPR029065">
    <property type="entry name" value="Enolase_C-like"/>
</dbReference>
<dbReference type="PANTHER" id="PTHR48080">
    <property type="entry name" value="D-GALACTONATE DEHYDRATASE-RELATED"/>
    <property type="match status" value="1"/>
</dbReference>
<dbReference type="SFLD" id="SFLDS00001">
    <property type="entry name" value="Enolase"/>
    <property type="match status" value="1"/>
</dbReference>